<organism evidence="2 3">
    <name type="scientific">Thiothrix winogradskyi</name>
    <dbReference type="NCBI Taxonomy" id="96472"/>
    <lineage>
        <taxon>Bacteria</taxon>
        <taxon>Pseudomonadati</taxon>
        <taxon>Pseudomonadota</taxon>
        <taxon>Gammaproteobacteria</taxon>
        <taxon>Thiotrichales</taxon>
        <taxon>Thiotrichaceae</taxon>
        <taxon>Thiothrix</taxon>
    </lineage>
</organism>
<feature type="domain" description="Beta-lactamase-related" evidence="1">
    <location>
        <begin position="55"/>
        <end position="406"/>
    </location>
</feature>
<protein>
    <submittedName>
        <fullName evidence="2">Beta-lactamase family protein</fullName>
    </submittedName>
</protein>
<dbReference type="SUPFAM" id="SSF56601">
    <property type="entry name" value="beta-lactamase/transpeptidase-like"/>
    <property type="match status" value="1"/>
</dbReference>
<sequence length="421" mass="45476">MVQRAGHSVAVVGMGVLILLLAGCGGSGVAQSQLSVIPRVVAEPALANRLTSNLDRWVAETVAEPDVVSATLLFDMPREQLHYAGAQGLANPQTGEALTSAYPFRVASISKIFTATVVLQLVEEGYFSLDTPLSRLLDNTLLPPGYTLDDLHVINGVKSGGRITVRQLLQHTAGLRDYLADTPTVQDGNGLFAQMLSEVVSNSGRGLASRQWDGRALLAHYLSTGLGRNALAAPGRQFEYSDTHYLLLGLVVERATGQSLTSQYRARIFNRLGMAHTWHESFETGRGAIAHHFYTLSAGNYLDITATPLSMSGAWASGALVSTGDDLLRFFRALMQGELFRERATLQQMRQASAASPNYGLGLQRAVVNGREVWGHAGFWGTLMLYDPAKDAYLVMSVNQANRDMYKEATGVLTATQNAGF</sequence>
<accession>A0ABY3T0E9</accession>
<dbReference type="Pfam" id="PF00144">
    <property type="entry name" value="Beta-lactamase"/>
    <property type="match status" value="1"/>
</dbReference>
<dbReference type="PANTHER" id="PTHR46825:SF7">
    <property type="entry name" value="D-ALANYL-D-ALANINE CARBOXYPEPTIDASE"/>
    <property type="match status" value="1"/>
</dbReference>
<dbReference type="PANTHER" id="PTHR46825">
    <property type="entry name" value="D-ALANYL-D-ALANINE-CARBOXYPEPTIDASE/ENDOPEPTIDASE AMPH"/>
    <property type="match status" value="1"/>
</dbReference>
<dbReference type="InterPro" id="IPR001466">
    <property type="entry name" value="Beta-lactam-related"/>
</dbReference>
<dbReference type="Gene3D" id="3.40.710.10">
    <property type="entry name" value="DD-peptidase/beta-lactamase superfamily"/>
    <property type="match status" value="1"/>
</dbReference>
<dbReference type="PROSITE" id="PS51257">
    <property type="entry name" value="PROKAR_LIPOPROTEIN"/>
    <property type="match status" value="1"/>
</dbReference>
<dbReference type="InterPro" id="IPR012338">
    <property type="entry name" value="Beta-lactam/transpept-like"/>
</dbReference>
<evidence type="ECO:0000259" key="1">
    <source>
        <dbReference type="Pfam" id="PF00144"/>
    </source>
</evidence>
<proteinExistence type="predicted"/>
<dbReference type="Proteomes" id="UP001054801">
    <property type="component" value="Chromosome"/>
</dbReference>
<dbReference type="EMBL" id="CP091244">
    <property type="protein sequence ID" value="UJS24659.1"/>
    <property type="molecule type" value="Genomic_DNA"/>
</dbReference>
<gene>
    <name evidence="2" type="ORF">L2Y54_01100</name>
</gene>
<reference evidence="2" key="1">
    <citation type="journal article" date="2022" name="Microorganisms">
        <title>Two New Species of Filamentous Sulfur Bacteria of the Genus Thiothrix, Thiothrix winogradskyi sp. nov. and 'Candidatus Thiothrix sulfatifontis' sp. nov.</title>
        <authorList>
            <person name="Ravin N.V."/>
            <person name="Rossetti S."/>
            <person name="Beletsky A.V."/>
            <person name="Kadnikov V.V."/>
            <person name="Rudenko T.S."/>
            <person name="Smolyakov D.D."/>
            <person name="Moskvitina M.I."/>
            <person name="Gureeva M.V."/>
            <person name="Mardanov A.V."/>
            <person name="Grabovich M.Y."/>
        </authorList>
    </citation>
    <scope>NUCLEOTIDE SEQUENCE</scope>
    <source>
        <strain evidence="2">CT3</strain>
    </source>
</reference>
<dbReference type="RefSeq" id="WP_236499287.1">
    <property type="nucleotide sequence ID" value="NZ_CP091244.1"/>
</dbReference>
<evidence type="ECO:0000313" key="3">
    <source>
        <dbReference type="Proteomes" id="UP001054801"/>
    </source>
</evidence>
<keyword evidence="3" id="KW-1185">Reference proteome</keyword>
<evidence type="ECO:0000313" key="2">
    <source>
        <dbReference type="EMBL" id="UJS24659.1"/>
    </source>
</evidence>
<dbReference type="InterPro" id="IPR050491">
    <property type="entry name" value="AmpC-like"/>
</dbReference>
<name>A0ABY3T0E9_9GAMM</name>